<proteinExistence type="predicted"/>
<dbReference type="InterPro" id="IPR011542">
    <property type="entry name" value="SUF_FeS_clus_asmbl_SufD"/>
</dbReference>
<dbReference type="PANTHER" id="PTHR43575:SF1">
    <property type="entry name" value="PROTEIN ABCI7, CHLOROPLASTIC"/>
    <property type="match status" value="1"/>
</dbReference>
<organism evidence="2 3">
    <name type="scientific">Thermoanaerobaculum aquaticum</name>
    <dbReference type="NCBI Taxonomy" id="1312852"/>
    <lineage>
        <taxon>Bacteria</taxon>
        <taxon>Pseudomonadati</taxon>
        <taxon>Acidobacteriota</taxon>
        <taxon>Thermoanaerobaculia</taxon>
        <taxon>Thermoanaerobaculales</taxon>
        <taxon>Thermoanaerobaculaceae</taxon>
        <taxon>Thermoanaerobaculum</taxon>
    </lineage>
</organism>
<dbReference type="RefSeq" id="WP_053335111.1">
    <property type="nucleotide sequence ID" value="NZ_JMFG01000020.1"/>
</dbReference>
<feature type="domain" description="SUF system FeS cluster assembly SufBD core" evidence="1">
    <location>
        <begin position="171"/>
        <end position="396"/>
    </location>
</feature>
<gene>
    <name evidence="2" type="ORF">EG19_05360</name>
</gene>
<dbReference type="NCBIfam" id="TIGR01981">
    <property type="entry name" value="sufD"/>
    <property type="match status" value="1"/>
</dbReference>
<dbReference type="SUPFAM" id="SSF101960">
    <property type="entry name" value="Stabilizer of iron transporter SufD"/>
    <property type="match status" value="1"/>
</dbReference>
<sequence>MASTALPLTTPFASLADPGPLSRALGEPTWLADFRRQAAEAARNAPLPNRARHLWRFSNPERFLPNQDPMMLGPTPAPPPWRLDEELSAAVLLSGATAQVVHLSQEAQRAGVVVAPLAQAPVQEFLGKAVPFQHGFLEALNAAAFRPAVAVLVPPGVRLEKAIRLRLVADGLSLPRILVVLGEGASAEIVEGHVGGSEGSQVLGVSEAFVGPGGELRYDVVQRWELPVTGHLTSRIVLAEGARAQVALASFGGTLTKVDTGVILQGKGAEVETYGVALGAGNQHFDHHTEHIHAASQTHSNLDFKVALAGQARSVYTGLIRIEEHAATCEAYQENRNLLLSEEARAESIPELEILNEDVRCTHGATVAPLDEEQVFYLKSRGLPHHQALRLIVYGFLDQTLSRLPEKTRERIEALVAGRLHGEVL</sequence>
<protein>
    <recommendedName>
        <fullName evidence="1">SUF system FeS cluster assembly SufBD core domain-containing protein</fullName>
    </recommendedName>
</protein>
<evidence type="ECO:0000313" key="2">
    <source>
        <dbReference type="EMBL" id="KDA53629.1"/>
    </source>
</evidence>
<comment type="caution">
    <text evidence="2">The sequence shown here is derived from an EMBL/GenBank/DDBJ whole genome shotgun (WGS) entry which is preliminary data.</text>
</comment>
<dbReference type="AlphaFoldDB" id="A0A062XW50"/>
<dbReference type="InterPro" id="IPR000825">
    <property type="entry name" value="SUF_FeS_clus_asmbl_SufBD_core"/>
</dbReference>
<dbReference type="OrthoDB" id="9803529at2"/>
<dbReference type="PANTHER" id="PTHR43575">
    <property type="entry name" value="PROTEIN ABCI7, CHLOROPLASTIC"/>
    <property type="match status" value="1"/>
</dbReference>
<reference evidence="2 3" key="1">
    <citation type="submission" date="2014-04" db="EMBL/GenBank/DDBJ databases">
        <title>The Genome Sequence of Thermoanaerobaculum aquaticum MP-01, The First Cultivated Group 23 Acidobacterium.</title>
        <authorList>
            <person name="Stamps B.W."/>
            <person name="Losey N.A."/>
            <person name="Lawson P.A."/>
            <person name="Stevenson B.S."/>
        </authorList>
    </citation>
    <scope>NUCLEOTIDE SEQUENCE [LARGE SCALE GENOMIC DNA]</scope>
    <source>
        <strain evidence="2 3">MP-01</strain>
    </source>
</reference>
<evidence type="ECO:0000259" key="1">
    <source>
        <dbReference type="Pfam" id="PF01458"/>
    </source>
</evidence>
<accession>A0A062XW50</accession>
<keyword evidence="3" id="KW-1185">Reference proteome</keyword>
<dbReference type="InterPro" id="IPR055346">
    <property type="entry name" value="Fe-S_cluster_assembly_SufBD"/>
</dbReference>
<dbReference type="Proteomes" id="UP000027284">
    <property type="component" value="Unassembled WGS sequence"/>
</dbReference>
<name>A0A062XW50_9BACT</name>
<dbReference type="GO" id="GO:0016226">
    <property type="term" value="P:iron-sulfur cluster assembly"/>
    <property type="evidence" value="ECO:0007669"/>
    <property type="project" value="InterPro"/>
</dbReference>
<dbReference type="EMBL" id="JMFG01000020">
    <property type="protein sequence ID" value="KDA53629.1"/>
    <property type="molecule type" value="Genomic_DNA"/>
</dbReference>
<dbReference type="Pfam" id="PF01458">
    <property type="entry name" value="SUFBD_core"/>
    <property type="match status" value="1"/>
</dbReference>
<evidence type="ECO:0000313" key="3">
    <source>
        <dbReference type="Proteomes" id="UP000027284"/>
    </source>
</evidence>
<dbReference type="STRING" id="1312852.EG19_05360"/>
<dbReference type="InterPro" id="IPR037284">
    <property type="entry name" value="SUF_FeS_clus_asmbl_SufBD_sf"/>
</dbReference>